<dbReference type="EMBL" id="JAUSUZ010000002">
    <property type="protein sequence ID" value="MDQ0371622.1"/>
    <property type="molecule type" value="Genomic_DNA"/>
</dbReference>
<protein>
    <recommendedName>
        <fullName evidence="3">HK97 gp10 family phage protein</fullName>
    </recommendedName>
</protein>
<name>A0AAE3W988_9ACTN</name>
<evidence type="ECO:0008006" key="3">
    <source>
        <dbReference type="Google" id="ProtNLM"/>
    </source>
</evidence>
<sequence>MARARFTANRAGIAAVGRAEFIFRELEHRADRIRFGLEAEAPEDTREYKRKIGRDRVPAKTATVRVTARARHSAVLEFGSRPHVIEPKTKKALAWPGGRHPVQRVRHPGTPALHLLRNAAIKYGGGR</sequence>
<evidence type="ECO:0000313" key="1">
    <source>
        <dbReference type="EMBL" id="MDQ0371622.1"/>
    </source>
</evidence>
<gene>
    <name evidence="1" type="ORF">J2S42_008370</name>
</gene>
<dbReference type="AlphaFoldDB" id="A0AAE3W988"/>
<accession>A0AAE3W988</accession>
<reference evidence="1 2" key="1">
    <citation type="submission" date="2023-07" db="EMBL/GenBank/DDBJ databases">
        <title>Sequencing the genomes of 1000 actinobacteria strains.</title>
        <authorList>
            <person name="Klenk H.-P."/>
        </authorList>
    </citation>
    <scope>NUCLEOTIDE SEQUENCE [LARGE SCALE GENOMIC DNA]</scope>
    <source>
        <strain evidence="1 2">DSM 44709</strain>
    </source>
</reference>
<evidence type="ECO:0000313" key="2">
    <source>
        <dbReference type="Proteomes" id="UP001240236"/>
    </source>
</evidence>
<proteinExistence type="predicted"/>
<keyword evidence="2" id="KW-1185">Reference proteome</keyword>
<dbReference type="RefSeq" id="WP_307249370.1">
    <property type="nucleotide sequence ID" value="NZ_JAUSUZ010000002.1"/>
</dbReference>
<dbReference type="Proteomes" id="UP001240236">
    <property type="component" value="Unassembled WGS sequence"/>
</dbReference>
<organism evidence="1 2">
    <name type="scientific">Catenuloplanes indicus</name>
    <dbReference type="NCBI Taxonomy" id="137267"/>
    <lineage>
        <taxon>Bacteria</taxon>
        <taxon>Bacillati</taxon>
        <taxon>Actinomycetota</taxon>
        <taxon>Actinomycetes</taxon>
        <taxon>Micromonosporales</taxon>
        <taxon>Micromonosporaceae</taxon>
        <taxon>Catenuloplanes</taxon>
    </lineage>
</organism>
<comment type="caution">
    <text evidence="1">The sequence shown here is derived from an EMBL/GenBank/DDBJ whole genome shotgun (WGS) entry which is preliminary data.</text>
</comment>